<dbReference type="SMART" id="SM00717">
    <property type="entry name" value="SANT"/>
    <property type="match status" value="1"/>
</dbReference>
<proteinExistence type="predicted"/>
<dbReference type="SUPFAM" id="SSF46689">
    <property type="entry name" value="Homeodomain-like"/>
    <property type="match status" value="1"/>
</dbReference>
<dbReference type="InParanoid" id="A0A1S3BBS2"/>
<dbReference type="GeneID" id="103487975"/>
<dbReference type="AlphaFoldDB" id="A0A1S3BBS2"/>
<evidence type="ECO:0000256" key="3">
    <source>
        <dbReference type="ARBA" id="ARBA00023242"/>
    </source>
</evidence>
<dbReference type="RefSeq" id="XP_008444724.2">
    <property type="nucleotide sequence ID" value="XM_008446502.3"/>
</dbReference>
<dbReference type="PANTHER" id="PTHR43952">
    <property type="entry name" value="MYB FAMILY TRANSCRIPTION FACTOR-RELATED"/>
    <property type="match status" value="1"/>
</dbReference>
<dbReference type="Proteomes" id="UP001652600">
    <property type="component" value="Chromosome 3"/>
</dbReference>
<dbReference type="InterPro" id="IPR044636">
    <property type="entry name" value="RADIALIS-like"/>
</dbReference>
<dbReference type="CDD" id="cd00167">
    <property type="entry name" value="SANT"/>
    <property type="match status" value="1"/>
</dbReference>
<dbReference type="eggNOG" id="KOG0724">
    <property type="taxonomic scope" value="Eukaryota"/>
</dbReference>
<evidence type="ECO:0000256" key="1">
    <source>
        <dbReference type="ARBA" id="ARBA00023015"/>
    </source>
</evidence>
<evidence type="ECO:0000259" key="4">
    <source>
        <dbReference type="PROSITE" id="PS50090"/>
    </source>
</evidence>
<dbReference type="GO" id="GO:0005634">
    <property type="term" value="C:nucleus"/>
    <property type="evidence" value="ECO:0007669"/>
    <property type="project" value="UniProtKB-SubCell"/>
</dbReference>
<dbReference type="PANTHER" id="PTHR43952:SF75">
    <property type="entry name" value="PROTEIN RADIALIS-LIKE 6"/>
    <property type="match status" value="1"/>
</dbReference>
<reference evidence="6" key="1">
    <citation type="submission" date="2025-08" db="UniProtKB">
        <authorList>
            <consortium name="RefSeq"/>
        </authorList>
    </citation>
    <scope>IDENTIFICATION</scope>
    <source>
        <tissue evidence="6">Stem</tissue>
    </source>
</reference>
<name>A0A1S3BBS2_CUCME</name>
<evidence type="ECO:0000313" key="6">
    <source>
        <dbReference type="RefSeq" id="XP_008444724.2"/>
    </source>
</evidence>
<evidence type="ECO:0000313" key="5">
    <source>
        <dbReference type="Proteomes" id="UP001652600"/>
    </source>
</evidence>
<dbReference type="Gene3D" id="1.10.10.60">
    <property type="entry name" value="Homeodomain-like"/>
    <property type="match status" value="1"/>
</dbReference>
<protein>
    <submittedName>
        <fullName evidence="6">Protein RADIALIS-like 4</fullName>
    </submittedName>
</protein>
<dbReference type="Pfam" id="PF00249">
    <property type="entry name" value="Myb_DNA-binding"/>
    <property type="match status" value="1"/>
</dbReference>
<keyword evidence="3" id="KW-0539">Nucleus</keyword>
<sequence length="101" mass="11481">MASSSFKSSGNSSSSWTLKQNKKFEDALVLYPEDTPDRWQKVARAVGGKTAEEVKRHYDILLQDLMHIESGKVPLPNYKPVVPNGSIYDDEQRLMKNLKLQ</sequence>
<keyword evidence="2" id="KW-0804">Transcription</keyword>
<dbReference type="KEGG" id="cmo:103487975"/>
<organism evidence="5 6">
    <name type="scientific">Cucumis melo</name>
    <name type="common">Muskmelon</name>
    <dbReference type="NCBI Taxonomy" id="3656"/>
    <lineage>
        <taxon>Eukaryota</taxon>
        <taxon>Viridiplantae</taxon>
        <taxon>Streptophyta</taxon>
        <taxon>Embryophyta</taxon>
        <taxon>Tracheophyta</taxon>
        <taxon>Spermatophyta</taxon>
        <taxon>Magnoliopsida</taxon>
        <taxon>eudicotyledons</taxon>
        <taxon>Gunneridae</taxon>
        <taxon>Pentapetalae</taxon>
        <taxon>rosids</taxon>
        <taxon>fabids</taxon>
        <taxon>Cucurbitales</taxon>
        <taxon>Cucurbitaceae</taxon>
        <taxon>Benincaseae</taxon>
        <taxon>Cucumis</taxon>
    </lineage>
</organism>
<dbReference type="PROSITE" id="PS50090">
    <property type="entry name" value="MYB_LIKE"/>
    <property type="match status" value="1"/>
</dbReference>
<feature type="domain" description="Myb-like" evidence="4">
    <location>
        <begin position="8"/>
        <end position="62"/>
    </location>
</feature>
<dbReference type="GO" id="GO:0003700">
    <property type="term" value="F:DNA-binding transcription factor activity"/>
    <property type="evidence" value="ECO:0007669"/>
    <property type="project" value="InterPro"/>
</dbReference>
<dbReference type="InterPro" id="IPR009057">
    <property type="entry name" value="Homeodomain-like_sf"/>
</dbReference>
<dbReference type="InterPro" id="IPR001005">
    <property type="entry name" value="SANT/Myb"/>
</dbReference>
<dbReference type="Gramene" id="MELO3C030327.2.1">
    <property type="protein sequence ID" value="MELO3C030327.2.1"/>
    <property type="gene ID" value="MELO3C030327.2"/>
</dbReference>
<accession>A0A1S3BBS2</accession>
<keyword evidence="1" id="KW-0805">Transcription regulation</keyword>
<evidence type="ECO:0000256" key="2">
    <source>
        <dbReference type="ARBA" id="ARBA00023163"/>
    </source>
</evidence>
<keyword evidence="5" id="KW-1185">Reference proteome</keyword>
<gene>
    <name evidence="6" type="primary">LOC103487975</name>
</gene>